<feature type="transmembrane region" description="Helical" evidence="1">
    <location>
        <begin position="645"/>
        <end position="667"/>
    </location>
</feature>
<feature type="chain" id="PRO_5033399045" evidence="2">
    <location>
        <begin position="21"/>
        <end position="802"/>
    </location>
</feature>
<feature type="transmembrane region" description="Helical" evidence="1">
    <location>
        <begin position="444"/>
        <end position="464"/>
    </location>
</feature>
<feature type="non-terminal residue" evidence="4">
    <location>
        <position position="802"/>
    </location>
</feature>
<evidence type="ECO:0000259" key="3">
    <source>
        <dbReference type="SMART" id="SM00703"/>
    </source>
</evidence>
<reference evidence="4 6" key="1">
    <citation type="journal article" date="2018" name="Gigascience">
        <title>Genomes of trombidid mites reveal novel predicted allergens and laterally-transferred genes associated with secondary metabolism.</title>
        <authorList>
            <person name="Dong X."/>
            <person name="Chaisiri K."/>
            <person name="Xia D."/>
            <person name="Armstrong S.D."/>
            <person name="Fang Y."/>
            <person name="Donnelly M.J."/>
            <person name="Kadowaki T."/>
            <person name="McGarry J.W."/>
            <person name="Darby A.C."/>
            <person name="Makepeace B.L."/>
        </authorList>
    </citation>
    <scope>NUCLEOTIDE SEQUENCE [LARGE SCALE GENOMIC DNA]</scope>
    <source>
        <strain evidence="4">UoL-WK</strain>
    </source>
</reference>
<sequence>MHSKLLTVLLFTTAITTVIAERTDDFLSRSINVNSDGNESSHRAIENDEIEKQWKQMEKVTEKWMHNLIYENYLPLLTKVFERNLVSKTCQRSIEELFQSAAKLERWSIQMLDASGKFPPSGIVEGTLVDLGRYDQCIDIVHNLKTISNEENVIRGQYCSVLLEPPLPKRPRFHTICNQIERLLNISNSNKLFRWLGENAQFMYYVPIRIGVCTPSTCTAHEIKNLIQELTKFLLLNVTIMNSECDIKKPLNLNSTQIFVIALFTVILLIVFAATLFDTLNINSLNFFKASLKKAQKLFAWKFFKANETSPPQTANASTNESLRRQWVNIFTCFSIRRNTISLLSIEEKNKESDNLAFLHGIRVLTMCWIIFGHTWGLINPTNYTNVFQTQKLYTNIIIQAVLNTTIAVDTFFFLSGSLMSYTTWKYLMKTKKFQPFTFTALRYLRLTPAYAAVIAFTFIFPILGSGPTWHETVDGIVKPCYESWWTNFLYINNFVNEKKMCLMHSWYLSNDFQFHILAFVIIYFLIKSRKLGFSIMTLFMLASTVYAALVTAINDYPPTIVSTSPVVEDRWNYILDFYYKPWPHLSSYCIGLLLGYLIATKKSFNLTKKQKTICWFLSITSTLIVLYGVYPWNIGLKVSSVITALYSSTFRTIWTANCAWITFSIISENNQGFIAKSLSWKWLLPLSRLTFMAYLLHPFVIWYSYGTTRERVSAGVYPLSHLFFGNYLLTYLLAFVFGILFESPFIALIKEIMKKSSQVPKQREDDTINELMSKNMQLINEMAMKTVEKQRNSITLTFNEK</sequence>
<dbReference type="InterPro" id="IPR052728">
    <property type="entry name" value="O2_lipid_transport_reg"/>
</dbReference>
<reference evidence="4" key="2">
    <citation type="submission" date="2018-11" db="EMBL/GenBank/DDBJ databases">
        <title>Trombidioid mite genomics.</title>
        <authorList>
            <person name="Dong X."/>
        </authorList>
    </citation>
    <scope>NUCLEOTIDE SEQUENCE</scope>
    <source>
        <strain evidence="4">UoL-WK</strain>
    </source>
</reference>
<dbReference type="InterPro" id="IPR006621">
    <property type="entry name" value="Nose-resist-to-fluoxetine_N"/>
</dbReference>
<dbReference type="InterPro" id="IPR002656">
    <property type="entry name" value="Acyl_transf_3_dom"/>
</dbReference>
<dbReference type="Proteomes" id="UP000285301">
    <property type="component" value="Unassembled WGS sequence"/>
</dbReference>
<evidence type="ECO:0000313" key="4">
    <source>
        <dbReference type="EMBL" id="RWS02994.1"/>
    </source>
</evidence>
<feature type="transmembrane region" description="Helical" evidence="1">
    <location>
        <begin position="397"/>
        <end position="423"/>
    </location>
</feature>
<feature type="signal peptide" evidence="2">
    <location>
        <begin position="1"/>
        <end position="20"/>
    </location>
</feature>
<keyword evidence="1" id="KW-1133">Transmembrane helix</keyword>
<comment type="caution">
    <text evidence="4">The sequence shown here is derived from an EMBL/GenBank/DDBJ whole genome shotgun (WGS) entry which is preliminary data.</text>
</comment>
<dbReference type="OrthoDB" id="6408118at2759"/>
<proteinExistence type="predicted"/>
<keyword evidence="2" id="KW-0732">Signal</keyword>
<keyword evidence="6" id="KW-1185">Reference proteome</keyword>
<organism evidence="4 6">
    <name type="scientific">Dinothrombium tinctorium</name>
    <dbReference type="NCBI Taxonomy" id="1965070"/>
    <lineage>
        <taxon>Eukaryota</taxon>
        <taxon>Metazoa</taxon>
        <taxon>Ecdysozoa</taxon>
        <taxon>Arthropoda</taxon>
        <taxon>Chelicerata</taxon>
        <taxon>Arachnida</taxon>
        <taxon>Acari</taxon>
        <taxon>Acariformes</taxon>
        <taxon>Trombidiformes</taxon>
        <taxon>Prostigmata</taxon>
        <taxon>Anystina</taxon>
        <taxon>Parasitengona</taxon>
        <taxon>Trombidioidea</taxon>
        <taxon>Trombidiidae</taxon>
        <taxon>Dinothrombium</taxon>
    </lineage>
</organism>
<evidence type="ECO:0000313" key="5">
    <source>
        <dbReference type="EMBL" id="RWS17058.1"/>
    </source>
</evidence>
<dbReference type="EMBL" id="NCKU01000125">
    <property type="protein sequence ID" value="RWS17058.1"/>
    <property type="molecule type" value="Genomic_DNA"/>
</dbReference>
<dbReference type="PANTHER" id="PTHR11161:SF0">
    <property type="entry name" value="O-ACYLTRANSFERASE LIKE PROTEIN"/>
    <property type="match status" value="1"/>
</dbReference>
<feature type="transmembrane region" description="Helical" evidence="1">
    <location>
        <begin position="583"/>
        <end position="601"/>
    </location>
</feature>
<name>A0A3S3Q3Y5_9ACAR</name>
<keyword evidence="1" id="KW-0472">Membrane</keyword>
<evidence type="ECO:0000256" key="2">
    <source>
        <dbReference type="SAM" id="SignalP"/>
    </source>
</evidence>
<dbReference type="Pfam" id="PF01757">
    <property type="entry name" value="Acyl_transf_3"/>
    <property type="match status" value="1"/>
</dbReference>
<evidence type="ECO:0000256" key="1">
    <source>
        <dbReference type="SAM" id="Phobius"/>
    </source>
</evidence>
<dbReference type="AlphaFoldDB" id="A0A3S3Q3Y5"/>
<feature type="transmembrane region" description="Helical" evidence="1">
    <location>
        <begin position="534"/>
        <end position="554"/>
    </location>
</feature>
<accession>A0A3S3Q3Y5</accession>
<feature type="transmembrane region" description="Helical" evidence="1">
    <location>
        <begin position="507"/>
        <end position="527"/>
    </location>
</feature>
<evidence type="ECO:0000313" key="6">
    <source>
        <dbReference type="Proteomes" id="UP000285301"/>
    </source>
</evidence>
<dbReference type="PANTHER" id="PTHR11161">
    <property type="entry name" value="O-ACYLTRANSFERASE"/>
    <property type="match status" value="1"/>
</dbReference>
<feature type="transmembrane region" description="Helical" evidence="1">
    <location>
        <begin position="687"/>
        <end position="706"/>
    </location>
</feature>
<feature type="transmembrane region" description="Helical" evidence="1">
    <location>
        <begin position="258"/>
        <end position="277"/>
    </location>
</feature>
<feature type="domain" description="Nose resistant-to-fluoxetine protein N-terminal" evidence="3">
    <location>
        <begin position="87"/>
        <end position="251"/>
    </location>
</feature>
<protein>
    <submittedName>
        <fullName evidence="4">Nose resistant to fluoxetine protein 6-like protein</fullName>
    </submittedName>
</protein>
<dbReference type="Pfam" id="PF20146">
    <property type="entry name" value="NRF"/>
    <property type="match status" value="1"/>
</dbReference>
<dbReference type="GO" id="GO:0016747">
    <property type="term" value="F:acyltransferase activity, transferring groups other than amino-acyl groups"/>
    <property type="evidence" value="ECO:0007669"/>
    <property type="project" value="InterPro"/>
</dbReference>
<feature type="transmembrane region" description="Helical" evidence="1">
    <location>
        <begin position="356"/>
        <end position="377"/>
    </location>
</feature>
<gene>
    <name evidence="4" type="ORF">B4U79_02954</name>
    <name evidence="5" type="ORF">B4U79_15127</name>
</gene>
<dbReference type="SMART" id="SM00703">
    <property type="entry name" value="NRF"/>
    <property type="match status" value="1"/>
</dbReference>
<keyword evidence="1" id="KW-0812">Transmembrane</keyword>
<dbReference type="EMBL" id="NCKU01006983">
    <property type="protein sequence ID" value="RWS02994.1"/>
    <property type="molecule type" value="Genomic_DNA"/>
</dbReference>
<feature type="transmembrane region" description="Helical" evidence="1">
    <location>
        <begin position="726"/>
        <end position="750"/>
    </location>
</feature>
<feature type="transmembrane region" description="Helical" evidence="1">
    <location>
        <begin position="613"/>
        <end position="633"/>
    </location>
</feature>